<accession>A0A200J1L5</accession>
<organism evidence="4">
    <name type="scientific">Candidatus Enterococcus dunnyi</name>
    <dbReference type="NCBI Taxonomy" id="1834192"/>
    <lineage>
        <taxon>Bacteria</taxon>
        <taxon>Bacillati</taxon>
        <taxon>Bacillota</taxon>
        <taxon>Bacilli</taxon>
        <taxon>Lactobacillales</taxon>
        <taxon>Enterococcaceae</taxon>
        <taxon>Enterococcus</taxon>
    </lineage>
</organism>
<evidence type="ECO:0000256" key="2">
    <source>
        <dbReference type="SAM" id="Phobius"/>
    </source>
</evidence>
<name>A0A200J1L5_9ENTE</name>
<keyword evidence="2" id="KW-0472">Membrane</keyword>
<protein>
    <recommendedName>
        <fullName evidence="3">TPM domain-containing protein</fullName>
    </recommendedName>
</protein>
<dbReference type="AlphaFoldDB" id="A0A200J1L5"/>
<sequence>MPNYGESKVNEMIKQGQDTNVKKLNQRIENQYKSMRATNNVFSVILLVVLMIFIGLFSLFFSASASYNEKMTAFDQELNTLQEEKAAIESGKIITAEKSFDTILQENLANLKEYPQSENNYTISIEGTNSQITLNKNNIFISDNANMLNKETKQKIYELNKQLAASTNGAQLEVITIPELPRGEDIESYANKLFNQLGIGDKNENNGILYLIALDDREFRLEVGYGLEGLIPDGTADSIINDDDVVDAFKDEKYDQAVNQVLDQVFPLMNTKTALVDSKINQVESQKSAAKWGRWSLGIFLFFVLLTNLILVIRSLSAGKALKQTYGDYQNRISDFTNEDAATQLAEMKQTNFYHLMLSGSSLIASKRKLRRSIAQGRLLKHPSAQRKAFGRVLIGDTLYSGDGYVLTTTYLTSNYNSANWSDSSNGSDGGGSSWGSFGGGSSGGGGASGGW</sequence>
<feature type="transmembrane region" description="Helical" evidence="2">
    <location>
        <begin position="292"/>
        <end position="313"/>
    </location>
</feature>
<dbReference type="Gene3D" id="3.10.310.50">
    <property type="match status" value="1"/>
</dbReference>
<dbReference type="Proteomes" id="UP000196151">
    <property type="component" value="Chromosome"/>
</dbReference>
<evidence type="ECO:0000256" key="1">
    <source>
        <dbReference type="SAM" id="MobiDB-lite"/>
    </source>
</evidence>
<keyword evidence="6" id="KW-1185">Reference proteome</keyword>
<gene>
    <name evidence="5" type="ORF">A5889_002133</name>
    <name evidence="4" type="ORF">A5889_002818</name>
</gene>
<dbReference type="PANTHER" id="PTHR30373:SF2">
    <property type="entry name" value="UPF0603 PROTEIN YGCG"/>
    <property type="match status" value="1"/>
</dbReference>
<evidence type="ECO:0000259" key="3">
    <source>
        <dbReference type="Pfam" id="PF04536"/>
    </source>
</evidence>
<evidence type="ECO:0000313" key="6">
    <source>
        <dbReference type="Proteomes" id="UP000196151"/>
    </source>
</evidence>
<feature type="region of interest" description="Disordered" evidence="1">
    <location>
        <begin position="432"/>
        <end position="452"/>
    </location>
</feature>
<dbReference type="EMBL" id="CP147246">
    <property type="protein sequence ID" value="WYJ94620.1"/>
    <property type="molecule type" value="Genomic_DNA"/>
</dbReference>
<reference evidence="5" key="3">
    <citation type="submission" date="2024-03" db="EMBL/GenBank/DDBJ databases">
        <title>The Genome Sequence of Enterococcus sp. DIV0238c.</title>
        <authorList>
            <consortium name="The Broad Institute Genomics Platform"/>
            <consortium name="The Broad Institute Microbial Omics Core"/>
            <consortium name="The Broad Institute Genomic Center for Infectious Diseases"/>
            <person name="Earl A."/>
            <person name="Manson A."/>
            <person name="Gilmore M."/>
            <person name="Schwartman J."/>
            <person name="Shea T."/>
            <person name="Abouelleil A."/>
            <person name="Cao P."/>
            <person name="Chapman S."/>
            <person name="Cusick C."/>
            <person name="Young S."/>
            <person name="Neafsey D."/>
            <person name="Nusbaum C."/>
            <person name="Birren B."/>
        </authorList>
    </citation>
    <scope>NUCLEOTIDE SEQUENCE</scope>
    <source>
        <strain evidence="5">9D6_DIV0238</strain>
    </source>
</reference>
<reference evidence="5" key="2">
    <citation type="submission" date="2017-05" db="EMBL/GenBank/DDBJ databases">
        <authorList>
            <consortium name="The Broad Institute Genomics Platform"/>
            <consortium name="The Broad Institute Genomic Center for Infectious Diseases"/>
            <person name="Earl A."/>
            <person name="Manson A."/>
            <person name="Schwartman J."/>
            <person name="Gilmore M."/>
            <person name="Abouelleil A."/>
            <person name="Cao P."/>
            <person name="Chapman S."/>
            <person name="Cusick C."/>
            <person name="Shea T."/>
            <person name="Young S."/>
            <person name="Neafsey D."/>
            <person name="Nusbaum C."/>
            <person name="Birren B."/>
        </authorList>
    </citation>
    <scope>NUCLEOTIDE SEQUENCE</scope>
    <source>
        <strain evidence="5">9D6_DIV0238</strain>
    </source>
</reference>
<dbReference type="Pfam" id="PF04536">
    <property type="entry name" value="TPM_phosphatase"/>
    <property type="match status" value="1"/>
</dbReference>
<dbReference type="PANTHER" id="PTHR30373">
    <property type="entry name" value="UPF0603 PROTEIN YGCG"/>
    <property type="match status" value="1"/>
</dbReference>
<evidence type="ECO:0000313" key="5">
    <source>
        <dbReference type="EMBL" id="WYJ94620.1"/>
    </source>
</evidence>
<proteinExistence type="predicted"/>
<keyword evidence="2" id="KW-1133">Transmembrane helix</keyword>
<evidence type="ECO:0000313" key="4">
    <source>
        <dbReference type="EMBL" id="OUZ30530.1"/>
    </source>
</evidence>
<feature type="transmembrane region" description="Helical" evidence="2">
    <location>
        <begin position="41"/>
        <end position="61"/>
    </location>
</feature>
<dbReference type="InterPro" id="IPR007621">
    <property type="entry name" value="TPM_dom"/>
</dbReference>
<feature type="domain" description="TPM" evidence="3">
    <location>
        <begin position="141"/>
        <end position="265"/>
    </location>
</feature>
<dbReference type="EMBL" id="NIBQ01000003">
    <property type="protein sequence ID" value="OUZ30530.1"/>
    <property type="molecule type" value="Genomic_DNA"/>
</dbReference>
<keyword evidence="2" id="KW-0812">Transmembrane</keyword>
<reference evidence="4" key="1">
    <citation type="submission" date="2017-05" db="EMBL/GenBank/DDBJ databases">
        <title>The Genome Sequence of Enterococcus sp. 9D6_DIV0238.</title>
        <authorList>
            <consortium name="The Broad Institute Genomics Platform"/>
            <consortium name="The Broad Institute Genomic Center for Infectious Diseases"/>
            <person name="Earl A."/>
            <person name="Manson A."/>
            <person name="Schwartman J."/>
            <person name="Gilmore M."/>
            <person name="Abouelleil A."/>
            <person name="Cao P."/>
            <person name="Chapman S."/>
            <person name="Cusick C."/>
            <person name="Shea T."/>
            <person name="Young S."/>
            <person name="Neafsey D."/>
            <person name="Nusbaum C."/>
            <person name="Birren B."/>
        </authorList>
    </citation>
    <scope>NUCLEOTIDE SEQUENCE [LARGE SCALE GENOMIC DNA]</scope>
    <source>
        <strain evidence="4">9D6_DIV0238</strain>
    </source>
</reference>